<dbReference type="AlphaFoldDB" id="A0A2Z7AQ55"/>
<evidence type="ECO:0000256" key="1">
    <source>
        <dbReference type="ARBA" id="ARBA00000900"/>
    </source>
</evidence>
<dbReference type="PANTHER" id="PTHR22849">
    <property type="entry name" value="WDSAM1 PROTEIN"/>
    <property type="match status" value="1"/>
</dbReference>
<dbReference type="GO" id="GO:0061630">
    <property type="term" value="F:ubiquitin protein ligase activity"/>
    <property type="evidence" value="ECO:0007669"/>
    <property type="project" value="UniProtKB-UniRule"/>
</dbReference>
<evidence type="ECO:0000256" key="5">
    <source>
        <dbReference type="RuleBase" id="RU369093"/>
    </source>
</evidence>
<evidence type="ECO:0000313" key="8">
    <source>
        <dbReference type="Proteomes" id="UP000250235"/>
    </source>
</evidence>
<dbReference type="Gene3D" id="1.25.10.10">
    <property type="entry name" value="Leucine-rich Repeat Variant"/>
    <property type="match status" value="2"/>
</dbReference>
<dbReference type="InterPro" id="IPR011989">
    <property type="entry name" value="ARM-like"/>
</dbReference>
<reference evidence="7 8" key="1">
    <citation type="journal article" date="2015" name="Proc. Natl. Acad. Sci. U.S.A.">
        <title>The resurrection genome of Boea hygrometrica: A blueprint for survival of dehydration.</title>
        <authorList>
            <person name="Xiao L."/>
            <person name="Yang G."/>
            <person name="Zhang L."/>
            <person name="Yang X."/>
            <person name="Zhao S."/>
            <person name="Ji Z."/>
            <person name="Zhou Q."/>
            <person name="Hu M."/>
            <person name="Wang Y."/>
            <person name="Chen M."/>
            <person name="Xu Y."/>
            <person name="Jin H."/>
            <person name="Xiao X."/>
            <person name="Hu G."/>
            <person name="Bao F."/>
            <person name="Hu Y."/>
            <person name="Wan P."/>
            <person name="Li L."/>
            <person name="Deng X."/>
            <person name="Kuang T."/>
            <person name="Xiang C."/>
            <person name="Zhu J.K."/>
            <person name="Oliver M.J."/>
            <person name="He Y."/>
        </authorList>
    </citation>
    <scope>NUCLEOTIDE SEQUENCE [LARGE SCALE GENOMIC DNA]</scope>
    <source>
        <strain evidence="8">cv. XS01</strain>
    </source>
</reference>
<dbReference type="SUPFAM" id="SSF48371">
    <property type="entry name" value="ARM repeat"/>
    <property type="match status" value="1"/>
</dbReference>
<dbReference type="Proteomes" id="UP000250235">
    <property type="component" value="Unassembled WGS sequence"/>
</dbReference>
<proteinExistence type="predicted"/>
<dbReference type="GO" id="GO:0016567">
    <property type="term" value="P:protein ubiquitination"/>
    <property type="evidence" value="ECO:0007669"/>
    <property type="project" value="UniProtKB-UniRule"/>
</dbReference>
<dbReference type="PANTHER" id="PTHR22849:SF128">
    <property type="entry name" value="U-BOX DOMAIN-CONTAINING PROTEIN"/>
    <property type="match status" value="1"/>
</dbReference>
<dbReference type="SUPFAM" id="SSF57850">
    <property type="entry name" value="RING/U-box"/>
    <property type="match status" value="1"/>
</dbReference>
<dbReference type="Pfam" id="PF04564">
    <property type="entry name" value="U-box"/>
    <property type="match status" value="1"/>
</dbReference>
<keyword evidence="4 5" id="KW-0833">Ubl conjugation pathway</keyword>
<accession>A0A2Z7AQ55</accession>
<feature type="domain" description="U-box" evidence="6">
    <location>
        <begin position="9"/>
        <end position="89"/>
    </location>
</feature>
<dbReference type="EMBL" id="KV014900">
    <property type="protein sequence ID" value="KZV21342.1"/>
    <property type="molecule type" value="Genomic_DNA"/>
</dbReference>
<comment type="function">
    <text evidence="5">Functions as an E3 ubiquitin ligase.</text>
</comment>
<dbReference type="InterPro" id="IPR058678">
    <property type="entry name" value="ARM_PUB"/>
</dbReference>
<dbReference type="InterPro" id="IPR003613">
    <property type="entry name" value="Ubox_domain"/>
</dbReference>
<dbReference type="InterPro" id="IPR013083">
    <property type="entry name" value="Znf_RING/FYVE/PHD"/>
</dbReference>
<dbReference type="SMART" id="SM00504">
    <property type="entry name" value="Ubox"/>
    <property type="match status" value="1"/>
</dbReference>
<dbReference type="PROSITE" id="PS51698">
    <property type="entry name" value="U_BOX"/>
    <property type="match status" value="1"/>
</dbReference>
<dbReference type="Gene3D" id="3.30.40.10">
    <property type="entry name" value="Zinc/RING finger domain, C3HC4 (zinc finger)"/>
    <property type="match status" value="1"/>
</dbReference>
<dbReference type="Pfam" id="PF25598">
    <property type="entry name" value="ARM_PUB"/>
    <property type="match status" value="1"/>
</dbReference>
<evidence type="ECO:0000256" key="2">
    <source>
        <dbReference type="ARBA" id="ARBA00004906"/>
    </source>
</evidence>
<comment type="pathway">
    <text evidence="2 5">Protein modification; protein ubiquitination.</text>
</comment>
<organism evidence="7 8">
    <name type="scientific">Dorcoceras hygrometricum</name>
    <dbReference type="NCBI Taxonomy" id="472368"/>
    <lineage>
        <taxon>Eukaryota</taxon>
        <taxon>Viridiplantae</taxon>
        <taxon>Streptophyta</taxon>
        <taxon>Embryophyta</taxon>
        <taxon>Tracheophyta</taxon>
        <taxon>Spermatophyta</taxon>
        <taxon>Magnoliopsida</taxon>
        <taxon>eudicotyledons</taxon>
        <taxon>Gunneridae</taxon>
        <taxon>Pentapetalae</taxon>
        <taxon>asterids</taxon>
        <taxon>lamiids</taxon>
        <taxon>Lamiales</taxon>
        <taxon>Gesneriaceae</taxon>
        <taxon>Didymocarpoideae</taxon>
        <taxon>Trichosporeae</taxon>
        <taxon>Loxocarpinae</taxon>
        <taxon>Dorcoceras</taxon>
    </lineage>
</organism>
<dbReference type="CDD" id="cd16664">
    <property type="entry name" value="RING-Ubox_PUB"/>
    <property type="match status" value="1"/>
</dbReference>
<evidence type="ECO:0000259" key="6">
    <source>
        <dbReference type="PROSITE" id="PS51698"/>
    </source>
</evidence>
<comment type="catalytic activity">
    <reaction evidence="1 5">
        <text>S-ubiquitinyl-[E2 ubiquitin-conjugating enzyme]-L-cysteine + [acceptor protein]-L-lysine = [E2 ubiquitin-conjugating enzyme]-L-cysteine + N(6)-ubiquitinyl-[acceptor protein]-L-lysine.</text>
        <dbReference type="EC" id="2.3.2.27"/>
    </reaction>
</comment>
<keyword evidence="8" id="KW-1185">Reference proteome</keyword>
<evidence type="ECO:0000256" key="3">
    <source>
        <dbReference type="ARBA" id="ARBA00022679"/>
    </source>
</evidence>
<dbReference type="InterPro" id="IPR045185">
    <property type="entry name" value="PUB22/23/24-like"/>
</dbReference>
<keyword evidence="3 5" id="KW-0808">Transferase</keyword>
<name>A0A2Z7AQ55_9LAMI</name>
<dbReference type="UniPathway" id="UPA00143"/>
<protein>
    <recommendedName>
        <fullName evidence="5 6">U-box domain-containing protein</fullName>
        <ecNumber evidence="5">2.3.2.27</ecNumber>
    </recommendedName>
    <alternativeName>
        <fullName evidence="5">RING-type E3 ubiquitin transferase PUB</fullName>
    </alternativeName>
</protein>
<dbReference type="InterPro" id="IPR016024">
    <property type="entry name" value="ARM-type_fold"/>
</dbReference>
<sequence length="414" mass="46558">MSTTMDEIEIPQYFICPISLQIMKDPVTTVTGITYDRESIEQWLLTATAEGGHSVCPFTKQPLPRDSDLTPNHILRRLIQAWCIANAKNGIDRIPTPKSQVHKSVVFKLIREVRSGDRLLHVNALRKLDELAAEDEKNRKCMAEAGVPNAMISLILKRFREGKFSGVEEALRILQLTWIPTDENQKIVEDNMDLIESILWVLDNELGNETSKNHALTLLKNITEVASSSVVERLDLDFFEQMVNILRKRTSPQAMKSVLHVLIQTSPLGRNRMKIVEAGAVFETIELQLSSPDKKTTELIFSLLANLCSCADGRQKLLEHAGGIAVVAKRLLRVSPATDDRALCIIESLARFSATREVVVEMLRVSAVSKLCMVLQADCAGYLKTKAREILRLHSNVWNNSPCIQVYLLTMHPR</sequence>
<gene>
    <name evidence="7" type="ORF">F511_26950</name>
</gene>
<evidence type="ECO:0000256" key="4">
    <source>
        <dbReference type="ARBA" id="ARBA00022786"/>
    </source>
</evidence>
<dbReference type="EC" id="2.3.2.27" evidence="5"/>
<evidence type="ECO:0000313" key="7">
    <source>
        <dbReference type="EMBL" id="KZV21342.1"/>
    </source>
</evidence>
<dbReference type="OrthoDB" id="10064100at2759"/>
<dbReference type="InterPro" id="IPR045210">
    <property type="entry name" value="RING-Ubox_PUB"/>
</dbReference>